<evidence type="ECO:0000256" key="1">
    <source>
        <dbReference type="ARBA" id="ARBA00004141"/>
    </source>
</evidence>
<evidence type="ECO:0000313" key="7">
    <source>
        <dbReference type="Proteomes" id="UP001374579"/>
    </source>
</evidence>
<keyword evidence="7" id="KW-1185">Reference proteome</keyword>
<reference evidence="6 7" key="1">
    <citation type="submission" date="2024-02" db="EMBL/GenBank/DDBJ databases">
        <title>Chromosome-scale genome assembly of the rough periwinkle Littorina saxatilis.</title>
        <authorList>
            <person name="De Jode A."/>
            <person name="Faria R."/>
            <person name="Formenti G."/>
            <person name="Sims Y."/>
            <person name="Smith T.P."/>
            <person name="Tracey A."/>
            <person name="Wood J.M.D."/>
            <person name="Zagrodzka Z.B."/>
            <person name="Johannesson K."/>
            <person name="Butlin R.K."/>
            <person name="Leder E.H."/>
        </authorList>
    </citation>
    <scope>NUCLEOTIDE SEQUENCE [LARGE SCALE GENOMIC DNA]</scope>
    <source>
        <strain evidence="6">Snail1</strain>
        <tissue evidence="6">Muscle</tissue>
    </source>
</reference>
<dbReference type="PANTHER" id="PTHR12489">
    <property type="entry name" value="LIPOMA HMGIC FUSION PARTNER-LIKE PROTEIN"/>
    <property type="match status" value="1"/>
</dbReference>
<gene>
    <name evidence="6" type="ORF">V1264_020192</name>
</gene>
<feature type="transmembrane region" description="Helical" evidence="5">
    <location>
        <begin position="25"/>
        <end position="46"/>
    </location>
</feature>
<feature type="transmembrane region" description="Helical" evidence="5">
    <location>
        <begin position="178"/>
        <end position="202"/>
    </location>
</feature>
<evidence type="ECO:0000256" key="3">
    <source>
        <dbReference type="ARBA" id="ARBA00022989"/>
    </source>
</evidence>
<sequence>MEHEVAYSTELTKIHHTNYVRNSRAIAVLWGIFVVIYAILNIVVFIQPQWFGDTGTSDLPGFFGLWRYCELLTDGSDYSCTGDFLEFIKIDNPSFQAASIFVGIAALLFLVSIVCFLLFFFLNTATVLQICGWFQIIGALCMFLGCTIFPSGWDSPAVRRVCGYDAGKYDIGLCGLRWAYILAIVLIFDAIILAVLAFVLAAKQARLLPEIYKAEKVHHGEIHNGFHSDTMSKRSGHPALSEDHFSEYSHHTEKSKRSSSIRAI</sequence>
<organism evidence="6 7">
    <name type="scientific">Littorina saxatilis</name>
    <dbReference type="NCBI Taxonomy" id="31220"/>
    <lineage>
        <taxon>Eukaryota</taxon>
        <taxon>Metazoa</taxon>
        <taxon>Spiralia</taxon>
        <taxon>Lophotrochozoa</taxon>
        <taxon>Mollusca</taxon>
        <taxon>Gastropoda</taxon>
        <taxon>Caenogastropoda</taxon>
        <taxon>Littorinimorpha</taxon>
        <taxon>Littorinoidea</taxon>
        <taxon>Littorinidae</taxon>
        <taxon>Littorina</taxon>
    </lineage>
</organism>
<proteinExistence type="predicted"/>
<feature type="transmembrane region" description="Helical" evidence="5">
    <location>
        <begin position="133"/>
        <end position="153"/>
    </location>
</feature>
<keyword evidence="3 5" id="KW-1133">Transmembrane helix</keyword>
<dbReference type="PANTHER" id="PTHR12489:SF1">
    <property type="entry name" value="LP10272P"/>
    <property type="match status" value="1"/>
</dbReference>
<dbReference type="Pfam" id="PF10242">
    <property type="entry name" value="L_HMGIC_fpl"/>
    <property type="match status" value="1"/>
</dbReference>
<comment type="subcellular location">
    <subcellularLocation>
        <location evidence="1">Membrane</location>
        <topology evidence="1">Multi-pass membrane protein</topology>
    </subcellularLocation>
</comment>
<evidence type="ECO:0008006" key="8">
    <source>
        <dbReference type="Google" id="ProtNLM"/>
    </source>
</evidence>
<dbReference type="GO" id="GO:0005886">
    <property type="term" value="C:plasma membrane"/>
    <property type="evidence" value="ECO:0007669"/>
    <property type="project" value="TreeGrafter"/>
</dbReference>
<dbReference type="Proteomes" id="UP001374579">
    <property type="component" value="Unassembled WGS sequence"/>
</dbReference>
<dbReference type="AlphaFoldDB" id="A0AAN9B9J7"/>
<name>A0AAN9B9J7_9CAEN</name>
<accession>A0AAN9B9J7</accession>
<keyword evidence="2 5" id="KW-0812">Transmembrane</keyword>
<dbReference type="EMBL" id="JBAMIC010000010">
    <property type="protein sequence ID" value="KAK7101880.1"/>
    <property type="molecule type" value="Genomic_DNA"/>
</dbReference>
<protein>
    <recommendedName>
        <fullName evidence="8">Lipoma HMGIC fusion partner-like 3 protein</fullName>
    </recommendedName>
</protein>
<evidence type="ECO:0000256" key="5">
    <source>
        <dbReference type="SAM" id="Phobius"/>
    </source>
</evidence>
<keyword evidence="4 5" id="KW-0472">Membrane</keyword>
<comment type="caution">
    <text evidence="6">The sequence shown here is derived from an EMBL/GenBank/DDBJ whole genome shotgun (WGS) entry which is preliminary data.</text>
</comment>
<dbReference type="GO" id="GO:0007605">
    <property type="term" value="P:sensory perception of sound"/>
    <property type="evidence" value="ECO:0007669"/>
    <property type="project" value="TreeGrafter"/>
</dbReference>
<evidence type="ECO:0000256" key="2">
    <source>
        <dbReference type="ARBA" id="ARBA00022692"/>
    </source>
</evidence>
<evidence type="ECO:0000256" key="4">
    <source>
        <dbReference type="ARBA" id="ARBA00023136"/>
    </source>
</evidence>
<evidence type="ECO:0000313" key="6">
    <source>
        <dbReference type="EMBL" id="KAK7101880.1"/>
    </source>
</evidence>
<dbReference type="InterPro" id="IPR019372">
    <property type="entry name" value="LHFPL"/>
</dbReference>
<feature type="transmembrane region" description="Helical" evidence="5">
    <location>
        <begin position="97"/>
        <end position="121"/>
    </location>
</feature>